<name>A0A317NMU5_9NOCA</name>
<comment type="caution">
    <text evidence="2">The sequence shown here is derived from an EMBL/GenBank/DDBJ whole genome shotgun (WGS) entry which is preliminary data.</text>
</comment>
<evidence type="ECO:0000313" key="3">
    <source>
        <dbReference type="Proteomes" id="UP000246410"/>
    </source>
</evidence>
<evidence type="ECO:0000313" key="2">
    <source>
        <dbReference type="EMBL" id="PWV74958.1"/>
    </source>
</evidence>
<keyword evidence="1" id="KW-0472">Membrane</keyword>
<sequence length="176" mass="19547">MTVKRAVPLWLLVIFVGIQFGAGWYEKLGVIPLWADAPPDQVLDAMNESGFHQAGRAFWPFASPVVALLSLINLYLAWRTPVAFRRWWLASAGIMAAYSLSSYGYFVPQMLIFQSGGEDWTPARVESFVDTWTTLNYPRMVLGGIGWLCALRALSLSGDVTRTASTVVEPDSVVDR</sequence>
<feature type="transmembrane region" description="Helical" evidence="1">
    <location>
        <begin position="57"/>
        <end position="76"/>
    </location>
</feature>
<gene>
    <name evidence="2" type="ORF">DFR69_10524</name>
</gene>
<keyword evidence="3" id="KW-1185">Reference proteome</keyword>
<dbReference type="EMBL" id="QGTL01000005">
    <property type="protein sequence ID" value="PWV74958.1"/>
    <property type="molecule type" value="Genomic_DNA"/>
</dbReference>
<feature type="transmembrane region" description="Helical" evidence="1">
    <location>
        <begin position="88"/>
        <end position="106"/>
    </location>
</feature>
<dbReference type="AlphaFoldDB" id="A0A317NMU5"/>
<dbReference type="RefSeq" id="WP_110038344.1">
    <property type="nucleotide sequence ID" value="NZ_QGTL01000005.1"/>
</dbReference>
<evidence type="ECO:0000256" key="1">
    <source>
        <dbReference type="SAM" id="Phobius"/>
    </source>
</evidence>
<keyword evidence="1" id="KW-1133">Transmembrane helix</keyword>
<feature type="transmembrane region" description="Helical" evidence="1">
    <location>
        <begin position="7"/>
        <end position="25"/>
    </location>
</feature>
<organism evidence="2 3">
    <name type="scientific">Nocardia neocaledoniensis</name>
    <dbReference type="NCBI Taxonomy" id="236511"/>
    <lineage>
        <taxon>Bacteria</taxon>
        <taxon>Bacillati</taxon>
        <taxon>Actinomycetota</taxon>
        <taxon>Actinomycetes</taxon>
        <taxon>Mycobacteriales</taxon>
        <taxon>Nocardiaceae</taxon>
        <taxon>Nocardia</taxon>
    </lineage>
</organism>
<keyword evidence="1" id="KW-0812">Transmembrane</keyword>
<proteinExistence type="predicted"/>
<reference evidence="2 3" key="1">
    <citation type="submission" date="2018-05" db="EMBL/GenBank/DDBJ databases">
        <title>Genomic Encyclopedia of Type Strains, Phase IV (KMG-IV): sequencing the most valuable type-strain genomes for metagenomic binning, comparative biology and taxonomic classification.</title>
        <authorList>
            <person name="Goeker M."/>
        </authorList>
    </citation>
    <scope>NUCLEOTIDE SEQUENCE [LARGE SCALE GENOMIC DNA]</scope>
    <source>
        <strain evidence="2 3">DSM 44717</strain>
    </source>
</reference>
<protein>
    <submittedName>
        <fullName evidence="2">Uncharacterized protein DUF1772</fullName>
    </submittedName>
</protein>
<dbReference type="Proteomes" id="UP000246410">
    <property type="component" value="Unassembled WGS sequence"/>
</dbReference>
<accession>A0A317NMU5</accession>